<feature type="signal peptide" evidence="2">
    <location>
        <begin position="1"/>
        <end position="25"/>
    </location>
</feature>
<evidence type="ECO:0000256" key="2">
    <source>
        <dbReference type="SAM" id="SignalP"/>
    </source>
</evidence>
<name>A0A8K0UK39_9AGAR</name>
<protein>
    <submittedName>
        <fullName evidence="3">Uncharacterized protein</fullName>
    </submittedName>
</protein>
<comment type="caution">
    <text evidence="3">The sequence shown here is derived from an EMBL/GenBank/DDBJ whole genome shotgun (WGS) entry which is preliminary data.</text>
</comment>
<feature type="compositionally biased region" description="Low complexity" evidence="1">
    <location>
        <begin position="216"/>
        <end position="234"/>
    </location>
</feature>
<dbReference type="OrthoDB" id="16851at2759"/>
<feature type="compositionally biased region" description="Polar residues" evidence="1">
    <location>
        <begin position="250"/>
        <end position="263"/>
    </location>
</feature>
<keyword evidence="4" id="KW-1185">Reference proteome</keyword>
<keyword evidence="2" id="KW-0732">Signal</keyword>
<dbReference type="EMBL" id="JAEVFJ010000032">
    <property type="protein sequence ID" value="KAH8092514.1"/>
    <property type="molecule type" value="Genomic_DNA"/>
</dbReference>
<sequence length="407" mass="44930">MYRRRKLWSRADLLALLDVSTITSATDIDHRFHQIANTLLHGYHLVCSSGTKVDTFEVLEIEFYLLQPRCHEDPFTHGSTEQQHSGRWYFHRAPRRSPVPQQTVVTAAGGYRGGTRKGLDLTFGGPVLKTSQYFAGAREHDATPNDTPSQEVLSRDENQTRGGILLRSMRHITNGTVISGPSLLVDEILRSSGATTIAELVSDKWNHDLTAFADVPPSHSPSLSSAPSSSASGSQFGRPRLFFQRKGRSTSHAAATGRSTDIPTTKPEIYRSPRIGLDLSNSSIPTTPEDALKHPRVIYVSKLYRYFTHPRLLTANGRGQTLLGVYLKELADDQNLLATPKQRDSIVNQTGLNPKIVQKYVLDFQEGYRSGAECLKKFIGSAGKGASASPERFLKMMGALRKLQGAS</sequence>
<dbReference type="Proteomes" id="UP000813824">
    <property type="component" value="Unassembled WGS sequence"/>
</dbReference>
<dbReference type="AlphaFoldDB" id="A0A8K0UK39"/>
<accession>A0A8K0UK39</accession>
<gene>
    <name evidence="3" type="ORF">BXZ70DRAFT_457683</name>
</gene>
<evidence type="ECO:0000313" key="4">
    <source>
        <dbReference type="Proteomes" id="UP000813824"/>
    </source>
</evidence>
<evidence type="ECO:0000313" key="3">
    <source>
        <dbReference type="EMBL" id="KAH8092514.1"/>
    </source>
</evidence>
<feature type="region of interest" description="Disordered" evidence="1">
    <location>
        <begin position="216"/>
        <end position="268"/>
    </location>
</feature>
<feature type="chain" id="PRO_5035459889" evidence="2">
    <location>
        <begin position="26"/>
        <end position="407"/>
    </location>
</feature>
<organism evidence="3 4">
    <name type="scientific">Cristinia sonorae</name>
    <dbReference type="NCBI Taxonomy" id="1940300"/>
    <lineage>
        <taxon>Eukaryota</taxon>
        <taxon>Fungi</taxon>
        <taxon>Dikarya</taxon>
        <taxon>Basidiomycota</taxon>
        <taxon>Agaricomycotina</taxon>
        <taxon>Agaricomycetes</taxon>
        <taxon>Agaricomycetidae</taxon>
        <taxon>Agaricales</taxon>
        <taxon>Pleurotineae</taxon>
        <taxon>Stephanosporaceae</taxon>
        <taxon>Cristinia</taxon>
    </lineage>
</organism>
<reference evidence="3" key="1">
    <citation type="journal article" date="2021" name="New Phytol.">
        <title>Evolutionary innovations through gain and loss of genes in the ectomycorrhizal Boletales.</title>
        <authorList>
            <person name="Wu G."/>
            <person name="Miyauchi S."/>
            <person name="Morin E."/>
            <person name="Kuo A."/>
            <person name="Drula E."/>
            <person name="Varga T."/>
            <person name="Kohler A."/>
            <person name="Feng B."/>
            <person name="Cao Y."/>
            <person name="Lipzen A."/>
            <person name="Daum C."/>
            <person name="Hundley H."/>
            <person name="Pangilinan J."/>
            <person name="Johnson J."/>
            <person name="Barry K."/>
            <person name="LaButti K."/>
            <person name="Ng V."/>
            <person name="Ahrendt S."/>
            <person name="Min B."/>
            <person name="Choi I.G."/>
            <person name="Park H."/>
            <person name="Plett J.M."/>
            <person name="Magnuson J."/>
            <person name="Spatafora J.W."/>
            <person name="Nagy L.G."/>
            <person name="Henrissat B."/>
            <person name="Grigoriev I.V."/>
            <person name="Yang Z.L."/>
            <person name="Xu J."/>
            <person name="Martin F.M."/>
        </authorList>
    </citation>
    <scope>NUCLEOTIDE SEQUENCE</scope>
    <source>
        <strain evidence="3">KKN 215</strain>
    </source>
</reference>
<proteinExistence type="predicted"/>
<evidence type="ECO:0000256" key="1">
    <source>
        <dbReference type="SAM" id="MobiDB-lite"/>
    </source>
</evidence>